<organism evidence="1 2">
    <name type="scientific">Cotesia glomerata</name>
    <name type="common">Lepidopteran parasitic wasp</name>
    <name type="synonym">Apanteles glomeratus</name>
    <dbReference type="NCBI Taxonomy" id="32391"/>
    <lineage>
        <taxon>Eukaryota</taxon>
        <taxon>Metazoa</taxon>
        <taxon>Ecdysozoa</taxon>
        <taxon>Arthropoda</taxon>
        <taxon>Hexapoda</taxon>
        <taxon>Insecta</taxon>
        <taxon>Pterygota</taxon>
        <taxon>Neoptera</taxon>
        <taxon>Endopterygota</taxon>
        <taxon>Hymenoptera</taxon>
        <taxon>Apocrita</taxon>
        <taxon>Ichneumonoidea</taxon>
        <taxon>Braconidae</taxon>
        <taxon>Microgastrinae</taxon>
        <taxon>Cotesia</taxon>
    </lineage>
</organism>
<dbReference type="AlphaFoldDB" id="A0AAV7IUN6"/>
<dbReference type="Proteomes" id="UP000826195">
    <property type="component" value="Unassembled WGS sequence"/>
</dbReference>
<evidence type="ECO:0000313" key="2">
    <source>
        <dbReference type="Proteomes" id="UP000826195"/>
    </source>
</evidence>
<reference evidence="1 2" key="1">
    <citation type="journal article" date="2021" name="J. Hered.">
        <title>A chromosome-level genome assembly of the parasitoid wasp, Cotesia glomerata (Hymenoptera: Braconidae).</title>
        <authorList>
            <person name="Pinto B.J."/>
            <person name="Weis J.J."/>
            <person name="Gamble T."/>
            <person name="Ode P.J."/>
            <person name="Paul R."/>
            <person name="Zaspel J.M."/>
        </authorList>
    </citation>
    <scope>NUCLEOTIDE SEQUENCE [LARGE SCALE GENOMIC DNA]</scope>
    <source>
        <strain evidence="1">CgM1</strain>
    </source>
</reference>
<accession>A0AAV7IUN6</accession>
<comment type="caution">
    <text evidence="1">The sequence shown here is derived from an EMBL/GenBank/DDBJ whole genome shotgun (WGS) entry which is preliminary data.</text>
</comment>
<gene>
    <name evidence="1" type="ORF">KQX54_021202</name>
</gene>
<protein>
    <submittedName>
        <fullName evidence="1">Uncharacterized protein</fullName>
    </submittedName>
</protein>
<evidence type="ECO:0000313" key="1">
    <source>
        <dbReference type="EMBL" id="KAH0568564.1"/>
    </source>
</evidence>
<dbReference type="EMBL" id="JAHXZJ010000001">
    <property type="protein sequence ID" value="KAH0568564.1"/>
    <property type="molecule type" value="Genomic_DNA"/>
</dbReference>
<proteinExistence type="predicted"/>
<keyword evidence="2" id="KW-1185">Reference proteome</keyword>
<name>A0AAV7IUN6_COTGL</name>
<sequence length="68" mass="7183">MQTSIGLAYTYTYSALASPLVSQGMMTVVPTPCCVSLPVKADPRLDVPRGRGEGSCEYRISTDASPVS</sequence>